<dbReference type="GO" id="GO:0008409">
    <property type="term" value="F:5'-3' exonuclease activity"/>
    <property type="evidence" value="ECO:0007669"/>
    <property type="project" value="InterPro"/>
</dbReference>
<dbReference type="Gene3D" id="1.10.150.20">
    <property type="entry name" value="5' to 3' exonuclease, C-terminal subdomain"/>
    <property type="match status" value="1"/>
</dbReference>
<accession>A0A2H0DV73</accession>
<evidence type="ECO:0000256" key="1">
    <source>
        <dbReference type="ARBA" id="ARBA00022722"/>
    </source>
</evidence>
<comment type="caution">
    <text evidence="5">The sequence shown here is derived from an EMBL/GenBank/DDBJ whole genome shotgun (WGS) entry which is preliminary data.</text>
</comment>
<dbReference type="FunFam" id="1.10.150.20:FF:000003">
    <property type="entry name" value="DNA polymerase I"/>
    <property type="match status" value="1"/>
</dbReference>
<dbReference type="GO" id="GO:0017108">
    <property type="term" value="F:5'-flap endonuclease activity"/>
    <property type="evidence" value="ECO:0007669"/>
    <property type="project" value="InterPro"/>
</dbReference>
<dbReference type="EMBL" id="PCTR01000052">
    <property type="protein sequence ID" value="PIP85941.1"/>
    <property type="molecule type" value="Genomic_DNA"/>
</dbReference>
<feature type="domain" description="5'-3' exonuclease" evidence="4">
    <location>
        <begin position="2"/>
        <end position="276"/>
    </location>
</feature>
<dbReference type="InterPro" id="IPR036279">
    <property type="entry name" value="5-3_exonuclease_C_sf"/>
</dbReference>
<name>A0A2H0DV73_9BACT</name>
<organism evidence="5 6">
    <name type="scientific">Candidatus Collierbacteria bacterium CG22_combo_CG10-13_8_21_14_all_43_12</name>
    <dbReference type="NCBI Taxonomy" id="1974537"/>
    <lineage>
        <taxon>Bacteria</taxon>
        <taxon>Candidatus Collieribacteriota</taxon>
    </lineage>
</organism>
<dbReference type="InterPro" id="IPR020045">
    <property type="entry name" value="DNA_polI_H3TH"/>
</dbReference>
<dbReference type="Pfam" id="PF01367">
    <property type="entry name" value="5_3_exonuc"/>
    <property type="match status" value="1"/>
</dbReference>
<dbReference type="CDD" id="cd09859">
    <property type="entry name" value="PIN_53EXO"/>
    <property type="match status" value="1"/>
</dbReference>
<dbReference type="Pfam" id="PF02739">
    <property type="entry name" value="5_3_exonuc_N"/>
    <property type="match status" value="1"/>
</dbReference>
<evidence type="ECO:0000259" key="4">
    <source>
        <dbReference type="SMART" id="SM00475"/>
    </source>
</evidence>
<keyword evidence="1" id="KW-0540">Nuclease</keyword>
<evidence type="ECO:0000313" key="5">
    <source>
        <dbReference type="EMBL" id="PIP85941.1"/>
    </source>
</evidence>
<evidence type="ECO:0000313" key="6">
    <source>
        <dbReference type="Proteomes" id="UP000231136"/>
    </source>
</evidence>
<dbReference type="InterPro" id="IPR002421">
    <property type="entry name" value="5-3_exonuclease"/>
</dbReference>
<dbReference type="SMART" id="SM00279">
    <property type="entry name" value="HhH2"/>
    <property type="match status" value="1"/>
</dbReference>
<dbReference type="SUPFAM" id="SSF47807">
    <property type="entry name" value="5' to 3' exonuclease, C-terminal subdomain"/>
    <property type="match status" value="1"/>
</dbReference>
<dbReference type="InterPro" id="IPR038969">
    <property type="entry name" value="FEN"/>
</dbReference>
<reference evidence="5 6" key="1">
    <citation type="submission" date="2017-09" db="EMBL/GenBank/DDBJ databases">
        <title>Depth-based differentiation of microbial function through sediment-hosted aquifers and enrichment of novel symbionts in the deep terrestrial subsurface.</title>
        <authorList>
            <person name="Probst A.J."/>
            <person name="Ladd B."/>
            <person name="Jarett J.K."/>
            <person name="Geller-Mcgrath D.E."/>
            <person name="Sieber C.M."/>
            <person name="Emerson J.B."/>
            <person name="Anantharaman K."/>
            <person name="Thomas B.C."/>
            <person name="Malmstrom R."/>
            <person name="Stieglmeier M."/>
            <person name="Klingl A."/>
            <person name="Woyke T."/>
            <person name="Ryan C.M."/>
            <person name="Banfield J.F."/>
        </authorList>
    </citation>
    <scope>NUCLEOTIDE SEQUENCE [LARGE SCALE GENOMIC DNA]</scope>
    <source>
        <strain evidence="5">CG22_combo_CG10-13_8_21_14_all_43_12</strain>
    </source>
</reference>
<keyword evidence="3" id="KW-0238">DNA-binding</keyword>
<dbReference type="GO" id="GO:0003677">
    <property type="term" value="F:DNA binding"/>
    <property type="evidence" value="ECO:0007669"/>
    <property type="project" value="UniProtKB-KW"/>
</dbReference>
<evidence type="ECO:0000256" key="3">
    <source>
        <dbReference type="ARBA" id="ARBA00023125"/>
    </source>
</evidence>
<dbReference type="InterPro" id="IPR020046">
    <property type="entry name" value="5-3_exonucl_a-hlix_arch_N"/>
</dbReference>
<protein>
    <recommendedName>
        <fullName evidence="4">5'-3' exonuclease domain-containing protein</fullName>
    </recommendedName>
</protein>
<proteinExistence type="predicted"/>
<dbReference type="SMART" id="SM00475">
    <property type="entry name" value="53EXOc"/>
    <property type="match status" value="1"/>
</dbReference>
<dbReference type="InterPro" id="IPR029060">
    <property type="entry name" value="PIN-like_dom_sf"/>
</dbReference>
<dbReference type="Proteomes" id="UP000231136">
    <property type="component" value="Unassembled WGS sequence"/>
</dbReference>
<dbReference type="AlphaFoldDB" id="A0A2H0DV73"/>
<dbReference type="CDD" id="cd09898">
    <property type="entry name" value="H3TH_53EXO"/>
    <property type="match status" value="1"/>
</dbReference>
<dbReference type="GO" id="GO:0033567">
    <property type="term" value="P:DNA replication, Okazaki fragment processing"/>
    <property type="evidence" value="ECO:0007669"/>
    <property type="project" value="InterPro"/>
</dbReference>
<dbReference type="PANTHER" id="PTHR42646:SF2">
    <property type="entry name" value="5'-3' EXONUCLEASE FAMILY PROTEIN"/>
    <property type="match status" value="1"/>
</dbReference>
<dbReference type="PANTHER" id="PTHR42646">
    <property type="entry name" value="FLAP ENDONUCLEASE XNI"/>
    <property type="match status" value="1"/>
</dbReference>
<sequence length="313" mass="35615">MKKLILIDGNALLHRAYHAYPPLSTPKGELINAVYGFSSMLLSVIEKLSPTHLAVAWDLKGPTFRKQEFEEYKANRRPMDEELATQIDRTKEVVERLNIPQYGIEGFEADDIIGTLAKLAFEKTQKLKNSKTQDDEIQVVIVTGDRDSLQLIKEKRVVVYLPIQNHHGQSIVFDEDKVKEVYGLTPKQIIDLKSLMGDPSDNIPGVKGVGKVTATKLIQEFESLDNIYNNINNPKINTRVKAMLLMERGMAGKSYHLAEIDTNVPLELSWKDCLLANYDKKKVVELFEELNFKSLIGKLPKDSWEMEVQEVFI</sequence>
<dbReference type="SUPFAM" id="SSF88723">
    <property type="entry name" value="PIN domain-like"/>
    <property type="match status" value="1"/>
</dbReference>
<dbReference type="InterPro" id="IPR008918">
    <property type="entry name" value="HhH2"/>
</dbReference>
<keyword evidence="2" id="KW-0378">Hydrolase</keyword>
<dbReference type="Gene3D" id="3.40.50.1010">
    <property type="entry name" value="5'-nuclease"/>
    <property type="match status" value="1"/>
</dbReference>
<evidence type="ECO:0000256" key="2">
    <source>
        <dbReference type="ARBA" id="ARBA00022801"/>
    </source>
</evidence>
<gene>
    <name evidence="5" type="ORF">COW83_01540</name>
</gene>